<feature type="compositionally biased region" description="Low complexity" evidence="6">
    <location>
        <begin position="214"/>
        <end position="262"/>
    </location>
</feature>
<feature type="transmembrane region" description="Helical" evidence="7">
    <location>
        <begin position="108"/>
        <end position="130"/>
    </location>
</feature>
<evidence type="ECO:0000256" key="5">
    <source>
        <dbReference type="ARBA" id="ARBA00023136"/>
    </source>
</evidence>
<dbReference type="PANTHER" id="PTHR36115:SF4">
    <property type="entry name" value="MEMBRANE PROTEIN"/>
    <property type="match status" value="1"/>
</dbReference>
<organism evidence="9 10">
    <name type="scientific">Citricoccus nitrophenolicus</name>
    <dbReference type="NCBI Taxonomy" id="863575"/>
    <lineage>
        <taxon>Bacteria</taxon>
        <taxon>Bacillati</taxon>
        <taxon>Actinomycetota</taxon>
        <taxon>Actinomycetes</taxon>
        <taxon>Micrococcales</taxon>
        <taxon>Micrococcaceae</taxon>
        <taxon>Citricoccus</taxon>
    </lineage>
</organism>
<feature type="non-terminal residue" evidence="9">
    <location>
        <position position="268"/>
    </location>
</feature>
<evidence type="ECO:0000256" key="4">
    <source>
        <dbReference type="ARBA" id="ARBA00022989"/>
    </source>
</evidence>
<proteinExistence type="predicted"/>
<gene>
    <name evidence="9" type="ORF">ABDK96_11615</name>
</gene>
<dbReference type="Pfam" id="PF06271">
    <property type="entry name" value="RDD"/>
    <property type="match status" value="1"/>
</dbReference>
<protein>
    <submittedName>
        <fullName evidence="9">RDD family protein</fullName>
    </submittedName>
</protein>
<evidence type="ECO:0000259" key="8">
    <source>
        <dbReference type="Pfam" id="PF06271"/>
    </source>
</evidence>
<evidence type="ECO:0000256" key="7">
    <source>
        <dbReference type="SAM" id="Phobius"/>
    </source>
</evidence>
<name>A0ABV0IJS3_9MICC</name>
<keyword evidence="5 7" id="KW-0472">Membrane</keyword>
<comment type="subcellular location">
    <subcellularLocation>
        <location evidence="1">Cell membrane</location>
        <topology evidence="1">Multi-pass membrane protein</topology>
    </subcellularLocation>
</comment>
<keyword evidence="10" id="KW-1185">Reference proteome</keyword>
<keyword evidence="3 7" id="KW-0812">Transmembrane</keyword>
<evidence type="ECO:0000256" key="2">
    <source>
        <dbReference type="ARBA" id="ARBA00022475"/>
    </source>
</evidence>
<dbReference type="InterPro" id="IPR051791">
    <property type="entry name" value="Pra-immunoreactive"/>
</dbReference>
<comment type="caution">
    <text evidence="9">The sequence shown here is derived from an EMBL/GenBank/DDBJ whole genome shotgun (WGS) entry which is preliminary data.</text>
</comment>
<feature type="region of interest" description="Disordered" evidence="6">
    <location>
        <begin position="163"/>
        <end position="197"/>
    </location>
</feature>
<dbReference type="Proteomes" id="UP001484097">
    <property type="component" value="Unassembled WGS sequence"/>
</dbReference>
<keyword evidence="4 7" id="KW-1133">Transmembrane helix</keyword>
<keyword evidence="2" id="KW-1003">Cell membrane</keyword>
<evidence type="ECO:0000313" key="9">
    <source>
        <dbReference type="EMBL" id="MEO9248330.1"/>
    </source>
</evidence>
<evidence type="ECO:0000313" key="10">
    <source>
        <dbReference type="Proteomes" id="UP001484097"/>
    </source>
</evidence>
<dbReference type="PANTHER" id="PTHR36115">
    <property type="entry name" value="PROLINE-RICH ANTIGEN HOMOLOG-RELATED"/>
    <property type="match status" value="1"/>
</dbReference>
<dbReference type="InterPro" id="IPR010432">
    <property type="entry name" value="RDD"/>
</dbReference>
<dbReference type="EMBL" id="JBDXMX010000005">
    <property type="protein sequence ID" value="MEO9248330.1"/>
    <property type="molecule type" value="Genomic_DNA"/>
</dbReference>
<feature type="region of interest" description="Disordered" evidence="6">
    <location>
        <begin position="212"/>
        <end position="268"/>
    </location>
</feature>
<evidence type="ECO:0000256" key="3">
    <source>
        <dbReference type="ARBA" id="ARBA00022692"/>
    </source>
</evidence>
<sequence>MQKTLNLVNAPAGKRLAAWLIDQVLPAAAVGIVTGATFPAVLSSSGVAQQEALATYTLAMLVTSVVTLAYTVWLWGWQASAGKTPGNLVLGLRVTSEEGTSAGWGPIFLRWVIIAVSGLVPVVGPVLMLLSNLWDTNHQRQGWHDKVARTLVVDVNAGRNPLTTGGLFGPSTFAPGTLQPGDPGHPETGVSVPPASRWPAFNPAVAAGPITSVPGAPAAGPQQPVQPQAASPGQAPSAPALQPAAHAPASPAAPAAPAAPSSSPTPAP</sequence>
<feature type="domain" description="RDD" evidence="8">
    <location>
        <begin position="10"/>
        <end position="148"/>
    </location>
</feature>
<evidence type="ECO:0000256" key="1">
    <source>
        <dbReference type="ARBA" id="ARBA00004651"/>
    </source>
</evidence>
<reference evidence="9 10" key="1">
    <citation type="submission" date="2024-05" db="EMBL/GenBank/DDBJ databases">
        <authorList>
            <person name="Yi C."/>
        </authorList>
    </citation>
    <scope>NUCLEOTIDE SEQUENCE [LARGE SCALE GENOMIC DNA]</scope>
    <source>
        <strain evidence="9 10">XS13</strain>
    </source>
</reference>
<accession>A0ABV0IJS3</accession>
<feature type="transmembrane region" description="Helical" evidence="7">
    <location>
        <begin position="20"/>
        <end position="41"/>
    </location>
</feature>
<evidence type="ECO:0000256" key="6">
    <source>
        <dbReference type="SAM" id="MobiDB-lite"/>
    </source>
</evidence>
<feature type="transmembrane region" description="Helical" evidence="7">
    <location>
        <begin position="53"/>
        <end position="75"/>
    </location>
</feature>
<dbReference type="RefSeq" id="WP_347920952.1">
    <property type="nucleotide sequence ID" value="NZ_JBDXMX010000005.1"/>
</dbReference>